<dbReference type="AlphaFoldDB" id="G0V7T2"/>
<dbReference type="Pfam" id="PF00795">
    <property type="entry name" value="CN_hydrolase"/>
    <property type="match status" value="1"/>
</dbReference>
<dbReference type="InterPro" id="IPR036526">
    <property type="entry name" value="C-N_Hydrolase_sf"/>
</dbReference>
<sequence length="285" mass="31541">MTASRIAVAQLCSSANVTRNLQVVKDLIQRAIDADAKVIFFPEATDFISQGPQHSKLLANESLDFLNGITTMIKTTKTKIDVSIGVHLPPIKGEDRIQNALVYISADEGIKSIYKKIHMFDVDVPNGQSFKESNSTAPGRFIGDIINTPVGKLGPSICYDIRFPELALKLRSMGAEIICYPSAFTMKTGMAHWEILGRARAIDTQCYVVMPAQQGVHDTGAVANKRESWGHSMIIDPWGDIIARVDASVSDPQIICADLNMERLHQLRESMPLMKQRRKDIDFGL</sequence>
<dbReference type="SUPFAM" id="SSF56317">
    <property type="entry name" value="Carbon-nitrogen hydrolase"/>
    <property type="match status" value="1"/>
</dbReference>
<evidence type="ECO:0000256" key="4">
    <source>
        <dbReference type="ARBA" id="ARBA00022801"/>
    </source>
</evidence>
<accession>G0V7T2</accession>
<name>G0V7T2_NAUCA</name>
<dbReference type="InParanoid" id="G0V7T2"/>
<dbReference type="OrthoDB" id="10250282at2759"/>
<dbReference type="FunFam" id="3.60.110.10:FF:000024">
    <property type="entry name" value="Deaminated glutathione amidase"/>
    <property type="match status" value="1"/>
</dbReference>
<dbReference type="InterPro" id="IPR003010">
    <property type="entry name" value="C-N_Hydrolase"/>
</dbReference>
<dbReference type="Proteomes" id="UP000001640">
    <property type="component" value="Chromosome 1"/>
</dbReference>
<keyword evidence="3" id="KW-0963">Cytoplasm</keyword>
<reference key="2">
    <citation type="submission" date="2011-08" db="EMBL/GenBank/DDBJ databases">
        <title>Genome sequence of Naumovozyma castellii.</title>
        <authorList>
            <person name="Gordon J.L."/>
            <person name="Armisen D."/>
            <person name="Proux-Wera E."/>
            <person name="OhEigeartaigh S.S."/>
            <person name="Byrne K.P."/>
            <person name="Wolfe K.H."/>
        </authorList>
    </citation>
    <scope>NUCLEOTIDE SEQUENCE</scope>
    <source>
        <strain>Type strain:CBS 4309</strain>
    </source>
</reference>
<protein>
    <recommendedName>
        <fullName evidence="5">CN hydrolase domain-containing protein</fullName>
    </recommendedName>
</protein>
<dbReference type="STRING" id="1064592.G0V7T2"/>
<dbReference type="GeneID" id="96901009"/>
<dbReference type="OMA" id="KRESWGH"/>
<dbReference type="InterPro" id="IPR001110">
    <property type="entry name" value="UPF0012_CS"/>
</dbReference>
<evidence type="ECO:0000313" key="7">
    <source>
        <dbReference type="Proteomes" id="UP000001640"/>
    </source>
</evidence>
<proteinExistence type="inferred from homology"/>
<reference evidence="6 7" key="1">
    <citation type="journal article" date="2011" name="Proc. Natl. Acad. Sci. U.S.A.">
        <title>Evolutionary erosion of yeast sex chromosomes by mating-type switching accidents.</title>
        <authorList>
            <person name="Gordon J.L."/>
            <person name="Armisen D."/>
            <person name="Proux-Wera E."/>
            <person name="Oheigeartaigh S.S."/>
            <person name="Byrne K.P."/>
            <person name="Wolfe K.H."/>
        </authorList>
    </citation>
    <scope>NUCLEOTIDE SEQUENCE [LARGE SCALE GENOMIC DNA]</scope>
    <source>
        <strain evidence="7">ATCC 76901 / BCRC 22586 / CBS 4309 / NBRC 1992 / NRRL Y-12630</strain>
    </source>
</reference>
<dbReference type="PANTHER" id="PTHR23088:SF27">
    <property type="entry name" value="DEAMINATED GLUTATHIONE AMIDASE"/>
    <property type="match status" value="1"/>
</dbReference>
<evidence type="ECO:0000313" key="6">
    <source>
        <dbReference type="EMBL" id="CCC67530.1"/>
    </source>
</evidence>
<feature type="domain" description="CN hydrolase" evidence="5">
    <location>
        <begin position="4"/>
        <end position="261"/>
    </location>
</feature>
<comment type="subcellular location">
    <subcellularLocation>
        <location evidence="1">Cytoplasm</location>
    </subcellularLocation>
</comment>
<dbReference type="RefSeq" id="XP_003673911.1">
    <property type="nucleotide sequence ID" value="XM_003673863.1"/>
</dbReference>
<dbReference type="InterPro" id="IPR045254">
    <property type="entry name" value="Nit1/2_C-N_Hydrolase"/>
</dbReference>
<comment type="similarity">
    <text evidence="2">Belongs to the carbon-nitrogen hydrolase superfamily. NIT1/NIT2 family.</text>
</comment>
<dbReference type="Gene3D" id="3.60.110.10">
    <property type="entry name" value="Carbon-nitrogen hydrolase"/>
    <property type="match status" value="1"/>
</dbReference>
<keyword evidence="4" id="KW-0378">Hydrolase</keyword>
<dbReference type="CDD" id="cd07572">
    <property type="entry name" value="nit"/>
    <property type="match status" value="1"/>
</dbReference>
<dbReference type="GO" id="GO:0110050">
    <property type="term" value="F:deaminated glutathione amidase activity"/>
    <property type="evidence" value="ECO:0007669"/>
    <property type="project" value="EnsemblFungi"/>
</dbReference>
<dbReference type="GO" id="GO:0005737">
    <property type="term" value="C:cytoplasm"/>
    <property type="evidence" value="ECO:0007669"/>
    <property type="project" value="UniProtKB-SubCell"/>
</dbReference>
<dbReference type="HOGENOM" id="CLU_030130_1_2_1"/>
<evidence type="ECO:0000256" key="3">
    <source>
        <dbReference type="ARBA" id="ARBA00022490"/>
    </source>
</evidence>
<evidence type="ECO:0000256" key="2">
    <source>
        <dbReference type="ARBA" id="ARBA00010613"/>
    </source>
</evidence>
<dbReference type="GO" id="GO:0043605">
    <property type="term" value="P:amide catabolic process"/>
    <property type="evidence" value="ECO:0007669"/>
    <property type="project" value="EnsemblFungi"/>
</dbReference>
<dbReference type="PROSITE" id="PS01227">
    <property type="entry name" value="UPF0012"/>
    <property type="match status" value="1"/>
</dbReference>
<keyword evidence="7" id="KW-1185">Reference proteome</keyword>
<dbReference type="KEGG" id="ncs:NCAS_0A09720"/>
<dbReference type="eggNOG" id="KOG0807">
    <property type="taxonomic scope" value="Eukaryota"/>
</dbReference>
<evidence type="ECO:0000259" key="5">
    <source>
        <dbReference type="PROSITE" id="PS50263"/>
    </source>
</evidence>
<dbReference type="PROSITE" id="PS50263">
    <property type="entry name" value="CN_HYDROLASE"/>
    <property type="match status" value="1"/>
</dbReference>
<dbReference type="EMBL" id="HE576752">
    <property type="protein sequence ID" value="CCC67530.1"/>
    <property type="molecule type" value="Genomic_DNA"/>
</dbReference>
<dbReference type="FunCoup" id="G0V7T2">
    <property type="interactions" value="108"/>
</dbReference>
<gene>
    <name evidence="6" type="primary">NCAS0A09720</name>
    <name evidence="6" type="ordered locus">NCAS_0A09720</name>
</gene>
<evidence type="ECO:0000256" key="1">
    <source>
        <dbReference type="ARBA" id="ARBA00004496"/>
    </source>
</evidence>
<dbReference type="PANTHER" id="PTHR23088">
    <property type="entry name" value="NITRILASE-RELATED"/>
    <property type="match status" value="1"/>
</dbReference>
<organism evidence="6 7">
    <name type="scientific">Naumovozyma castellii</name>
    <name type="common">Yeast</name>
    <name type="synonym">Saccharomyces castellii</name>
    <dbReference type="NCBI Taxonomy" id="27288"/>
    <lineage>
        <taxon>Eukaryota</taxon>
        <taxon>Fungi</taxon>
        <taxon>Dikarya</taxon>
        <taxon>Ascomycota</taxon>
        <taxon>Saccharomycotina</taxon>
        <taxon>Saccharomycetes</taxon>
        <taxon>Saccharomycetales</taxon>
        <taxon>Saccharomycetaceae</taxon>
        <taxon>Naumovozyma</taxon>
    </lineage>
</organism>